<sequence length="94" mass="9212">MVAVGRNRGSLDSLAAIDPRVVPAPLTGDRAVDGPAIRAAAGPVDAVVDTLGAVPSPESTMAGFDAIRPDGAGSSSAAYGTICPFRTATSCTVG</sequence>
<evidence type="ECO:0000313" key="1">
    <source>
        <dbReference type="EMBL" id="GAA3046002.1"/>
    </source>
</evidence>
<evidence type="ECO:0000313" key="2">
    <source>
        <dbReference type="Proteomes" id="UP001501532"/>
    </source>
</evidence>
<reference evidence="2" key="1">
    <citation type="journal article" date="2019" name="Int. J. Syst. Evol. Microbiol.">
        <title>The Global Catalogue of Microorganisms (GCM) 10K type strain sequencing project: providing services to taxonomists for standard genome sequencing and annotation.</title>
        <authorList>
            <consortium name="The Broad Institute Genomics Platform"/>
            <consortium name="The Broad Institute Genome Sequencing Center for Infectious Disease"/>
            <person name="Wu L."/>
            <person name="Ma J."/>
        </authorList>
    </citation>
    <scope>NUCLEOTIDE SEQUENCE [LARGE SCALE GENOMIC DNA]</scope>
    <source>
        <strain evidence="2">JCM 9091</strain>
    </source>
</reference>
<comment type="caution">
    <text evidence="1">The sequence shown here is derived from an EMBL/GenBank/DDBJ whole genome shotgun (WGS) entry which is preliminary data.</text>
</comment>
<accession>A0ABP6LIC2</accession>
<proteinExistence type="predicted"/>
<name>A0ABP6LIC2_9ACTN</name>
<dbReference type="RefSeq" id="WP_234519152.1">
    <property type="nucleotide sequence ID" value="NZ_JAKEEB010000040.1"/>
</dbReference>
<dbReference type="Proteomes" id="UP001501532">
    <property type="component" value="Unassembled WGS sequence"/>
</dbReference>
<protein>
    <recommendedName>
        <fullName evidence="3">Dihydrodipicolinate reductase N-terminal domain-containing protein</fullName>
    </recommendedName>
</protein>
<dbReference type="EMBL" id="BAAAUF010000021">
    <property type="protein sequence ID" value="GAA3046002.1"/>
    <property type="molecule type" value="Genomic_DNA"/>
</dbReference>
<organism evidence="1 2">
    <name type="scientific">Streptomyces glomeratus</name>
    <dbReference type="NCBI Taxonomy" id="284452"/>
    <lineage>
        <taxon>Bacteria</taxon>
        <taxon>Bacillati</taxon>
        <taxon>Actinomycetota</taxon>
        <taxon>Actinomycetes</taxon>
        <taxon>Kitasatosporales</taxon>
        <taxon>Streptomycetaceae</taxon>
        <taxon>Streptomyces</taxon>
    </lineage>
</organism>
<gene>
    <name evidence="1" type="ORF">GCM10010448_31160</name>
</gene>
<evidence type="ECO:0008006" key="3">
    <source>
        <dbReference type="Google" id="ProtNLM"/>
    </source>
</evidence>
<keyword evidence="2" id="KW-1185">Reference proteome</keyword>